<feature type="compositionally biased region" description="Basic and acidic residues" evidence="1">
    <location>
        <begin position="251"/>
        <end position="263"/>
    </location>
</feature>
<feature type="region of interest" description="Disordered" evidence="1">
    <location>
        <begin position="223"/>
        <end position="263"/>
    </location>
</feature>
<gene>
    <name evidence="2" type="ORF">HINF_LOCUS18556</name>
</gene>
<proteinExistence type="predicted"/>
<evidence type="ECO:0000313" key="2">
    <source>
        <dbReference type="EMBL" id="CAL6003746.1"/>
    </source>
</evidence>
<protein>
    <submittedName>
        <fullName evidence="2">Hypothetical_protein</fullName>
    </submittedName>
</protein>
<dbReference type="Proteomes" id="UP001642409">
    <property type="component" value="Unassembled WGS sequence"/>
</dbReference>
<evidence type="ECO:0000256" key="1">
    <source>
        <dbReference type="SAM" id="MobiDB-lite"/>
    </source>
</evidence>
<accession>A0ABP1HY62</accession>
<organism evidence="2 3">
    <name type="scientific">Hexamita inflata</name>
    <dbReference type="NCBI Taxonomy" id="28002"/>
    <lineage>
        <taxon>Eukaryota</taxon>
        <taxon>Metamonada</taxon>
        <taxon>Diplomonadida</taxon>
        <taxon>Hexamitidae</taxon>
        <taxon>Hexamitinae</taxon>
        <taxon>Hexamita</taxon>
    </lineage>
</organism>
<sequence>MSYMHSQTRQNHQFKEKIGILTIQELQTIKTNGPPFICQLNDKQYYKYIFDITQQNKLIEIQITSDLSFKDILPHYYITKQLNNDQLFELTYIYDERIIAVDQVCFHKYTFYIILHHHFTLPNQITLVYIYFWIARSHATAALRPQALQIILNTILNITLIQSYLVSQLLSFHHTTTLHKPPSSLRSSVGHFVHQFVGNFKGTFQVSLQNLVPGQLPWQLQSSSSEVGVSEHEDEEATQATQELGAVSDVARTRDEDDVSERV</sequence>
<name>A0ABP1HY62_9EUKA</name>
<reference evidence="2 3" key="1">
    <citation type="submission" date="2024-07" db="EMBL/GenBank/DDBJ databases">
        <authorList>
            <person name="Akdeniz Z."/>
        </authorList>
    </citation>
    <scope>NUCLEOTIDE SEQUENCE [LARGE SCALE GENOMIC DNA]</scope>
</reference>
<evidence type="ECO:0000313" key="3">
    <source>
        <dbReference type="Proteomes" id="UP001642409"/>
    </source>
</evidence>
<keyword evidence="3" id="KW-1185">Reference proteome</keyword>
<dbReference type="EMBL" id="CAXDID020000047">
    <property type="protein sequence ID" value="CAL6003746.1"/>
    <property type="molecule type" value="Genomic_DNA"/>
</dbReference>
<comment type="caution">
    <text evidence="2">The sequence shown here is derived from an EMBL/GenBank/DDBJ whole genome shotgun (WGS) entry which is preliminary data.</text>
</comment>